<organism evidence="1 2">
    <name type="scientific">Araneus ventricosus</name>
    <name type="common">Orbweaver spider</name>
    <name type="synonym">Epeira ventricosa</name>
    <dbReference type="NCBI Taxonomy" id="182803"/>
    <lineage>
        <taxon>Eukaryota</taxon>
        <taxon>Metazoa</taxon>
        <taxon>Ecdysozoa</taxon>
        <taxon>Arthropoda</taxon>
        <taxon>Chelicerata</taxon>
        <taxon>Arachnida</taxon>
        <taxon>Araneae</taxon>
        <taxon>Araneomorphae</taxon>
        <taxon>Entelegynae</taxon>
        <taxon>Araneoidea</taxon>
        <taxon>Araneidae</taxon>
        <taxon>Araneus</taxon>
    </lineage>
</organism>
<dbReference type="AlphaFoldDB" id="A0A4Y2K3Y4"/>
<comment type="caution">
    <text evidence="1">The sequence shown here is derived from an EMBL/GenBank/DDBJ whole genome shotgun (WGS) entry which is preliminary data.</text>
</comment>
<evidence type="ECO:0008006" key="3">
    <source>
        <dbReference type="Google" id="ProtNLM"/>
    </source>
</evidence>
<evidence type="ECO:0000313" key="2">
    <source>
        <dbReference type="Proteomes" id="UP000499080"/>
    </source>
</evidence>
<name>A0A4Y2K3Y4_ARAVE</name>
<dbReference type="OrthoDB" id="6421561at2759"/>
<feature type="non-terminal residue" evidence="1">
    <location>
        <position position="1"/>
    </location>
</feature>
<reference evidence="1 2" key="1">
    <citation type="journal article" date="2019" name="Sci. Rep.">
        <title>Orb-weaving spider Araneus ventricosus genome elucidates the spidroin gene catalogue.</title>
        <authorList>
            <person name="Kono N."/>
            <person name="Nakamura H."/>
            <person name="Ohtoshi R."/>
            <person name="Moran D.A.P."/>
            <person name="Shinohara A."/>
            <person name="Yoshida Y."/>
            <person name="Fujiwara M."/>
            <person name="Mori M."/>
            <person name="Tomita M."/>
            <person name="Arakawa K."/>
        </authorList>
    </citation>
    <scope>NUCLEOTIDE SEQUENCE [LARGE SCALE GENOMIC DNA]</scope>
</reference>
<protein>
    <recommendedName>
        <fullName evidence="3">VWFC domain-containing protein</fullName>
    </recommendedName>
</protein>
<accession>A0A4Y2K3Y4</accession>
<sequence>TAVYFPPSKILGQCCGICEVTRCEDGDDLHEIGATWVNPEHPCRKAECIKEHGSVMTVFTAQPCPVIPKDCPKVLIKLLQLTIFS</sequence>
<evidence type="ECO:0000313" key="1">
    <source>
        <dbReference type="EMBL" id="GBM96558.1"/>
    </source>
</evidence>
<proteinExistence type="predicted"/>
<gene>
    <name evidence="1" type="ORF">AVEN_19910_1</name>
</gene>
<dbReference type="Proteomes" id="UP000499080">
    <property type="component" value="Unassembled WGS sequence"/>
</dbReference>
<dbReference type="EMBL" id="BGPR01112929">
    <property type="protein sequence ID" value="GBM96558.1"/>
    <property type="molecule type" value="Genomic_DNA"/>
</dbReference>
<keyword evidence="2" id="KW-1185">Reference proteome</keyword>